<dbReference type="PANTHER" id="PTHR30349">
    <property type="entry name" value="PHAGE INTEGRASE-RELATED"/>
    <property type="match status" value="1"/>
</dbReference>
<dbReference type="Gene3D" id="1.10.443.10">
    <property type="entry name" value="Intergrase catalytic core"/>
    <property type="match status" value="1"/>
</dbReference>
<gene>
    <name evidence="4" type="primary">xerD_1</name>
    <name evidence="4" type="ORF">OCOJLMKI_0051</name>
</gene>
<dbReference type="Pfam" id="PF00589">
    <property type="entry name" value="Phage_integrase"/>
    <property type="match status" value="1"/>
</dbReference>
<accession>A0ABQ4RT68</accession>
<dbReference type="InterPro" id="IPR011010">
    <property type="entry name" value="DNA_brk_join_enz"/>
</dbReference>
<evidence type="ECO:0000256" key="2">
    <source>
        <dbReference type="ARBA" id="ARBA00023172"/>
    </source>
</evidence>
<sequence>MSRPAKGARLYYRRREDRWYIRDTGHPERSTGCSHGEYPQAERQLQEYLAAKHRPDFGTGDPARVAILDVLTLYTTERAPQTKRPDVVTSANPHLCEFFDGKMVAHATPNVCRAYVRWRTSQPQARYKVGAGYRYKTLDEVPRVGTQTALRELGVLSAAFGFAHREHKLLYPVVVTLPDKAPPRDRWLTRSEAARLLWAALGFRHVASDFRTRREIWRRPRDAEGEAYDKARHVARFVLTGLYTGTRHQAILSLRWLPTTDGGWVNLRAGMVARRGTGEDESSKRRTPVPLSRRLQAHMVRWKKDSVTNVIEFEGLPVKQVRRSWKTMRKAAGLGPEVTPHILRHTFATWAVQDGVPFGLIAGAMGTTEKVIETVYGHHSPERLRRVVESVSRQRR</sequence>
<feature type="domain" description="Tyr recombinase" evidence="3">
    <location>
        <begin position="183"/>
        <end position="389"/>
    </location>
</feature>
<dbReference type="CDD" id="cd00796">
    <property type="entry name" value="INT_Rci_Hp1_C"/>
    <property type="match status" value="1"/>
</dbReference>
<protein>
    <submittedName>
        <fullName evidence="4">Tyrosine recombinase XerD</fullName>
    </submittedName>
</protein>
<organism evidence="4 5">
    <name type="scientific">Methylobacterium iners</name>
    <dbReference type="NCBI Taxonomy" id="418707"/>
    <lineage>
        <taxon>Bacteria</taxon>
        <taxon>Pseudomonadati</taxon>
        <taxon>Pseudomonadota</taxon>
        <taxon>Alphaproteobacteria</taxon>
        <taxon>Hyphomicrobiales</taxon>
        <taxon>Methylobacteriaceae</taxon>
        <taxon>Methylobacterium</taxon>
    </lineage>
</organism>
<evidence type="ECO:0000313" key="4">
    <source>
        <dbReference type="EMBL" id="GJD92868.1"/>
    </source>
</evidence>
<evidence type="ECO:0000256" key="1">
    <source>
        <dbReference type="ARBA" id="ARBA00022908"/>
    </source>
</evidence>
<dbReference type="EMBL" id="BPQP01000001">
    <property type="protein sequence ID" value="GJD92868.1"/>
    <property type="molecule type" value="Genomic_DNA"/>
</dbReference>
<evidence type="ECO:0000313" key="5">
    <source>
        <dbReference type="Proteomes" id="UP001055125"/>
    </source>
</evidence>
<keyword evidence="1" id="KW-0229">DNA integration</keyword>
<dbReference type="InterPro" id="IPR050090">
    <property type="entry name" value="Tyrosine_recombinase_XerCD"/>
</dbReference>
<dbReference type="RefSeq" id="WP_238241916.1">
    <property type="nucleotide sequence ID" value="NZ_BPQP01000001.1"/>
</dbReference>
<dbReference type="SUPFAM" id="SSF56349">
    <property type="entry name" value="DNA breaking-rejoining enzymes"/>
    <property type="match status" value="1"/>
</dbReference>
<keyword evidence="5" id="KW-1185">Reference proteome</keyword>
<dbReference type="InterPro" id="IPR002104">
    <property type="entry name" value="Integrase_catalytic"/>
</dbReference>
<dbReference type="PANTHER" id="PTHR30349:SF88">
    <property type="entry name" value="BLL1584 PROTEIN"/>
    <property type="match status" value="1"/>
</dbReference>
<name>A0ABQ4RT68_9HYPH</name>
<proteinExistence type="predicted"/>
<reference evidence="4" key="2">
    <citation type="submission" date="2021-08" db="EMBL/GenBank/DDBJ databases">
        <authorList>
            <person name="Tani A."/>
            <person name="Ola A."/>
            <person name="Ogura Y."/>
            <person name="Katsura K."/>
            <person name="Hayashi T."/>
        </authorList>
    </citation>
    <scope>NUCLEOTIDE SEQUENCE</scope>
    <source>
        <strain evidence="4">DSM 19015</strain>
    </source>
</reference>
<evidence type="ECO:0000259" key="3">
    <source>
        <dbReference type="PROSITE" id="PS51898"/>
    </source>
</evidence>
<reference evidence="4" key="1">
    <citation type="journal article" date="2021" name="Front. Microbiol.">
        <title>Comprehensive Comparative Genomics and Phenotyping of Methylobacterium Species.</title>
        <authorList>
            <person name="Alessa O."/>
            <person name="Ogura Y."/>
            <person name="Fujitani Y."/>
            <person name="Takami H."/>
            <person name="Hayashi T."/>
            <person name="Sahin N."/>
            <person name="Tani A."/>
        </authorList>
    </citation>
    <scope>NUCLEOTIDE SEQUENCE</scope>
    <source>
        <strain evidence="4">DSM 19015</strain>
    </source>
</reference>
<dbReference type="InterPro" id="IPR013762">
    <property type="entry name" value="Integrase-like_cat_sf"/>
</dbReference>
<keyword evidence="2" id="KW-0233">DNA recombination</keyword>
<dbReference type="PROSITE" id="PS51898">
    <property type="entry name" value="TYR_RECOMBINASE"/>
    <property type="match status" value="1"/>
</dbReference>
<dbReference type="Proteomes" id="UP001055125">
    <property type="component" value="Unassembled WGS sequence"/>
</dbReference>
<comment type="caution">
    <text evidence="4">The sequence shown here is derived from an EMBL/GenBank/DDBJ whole genome shotgun (WGS) entry which is preliminary data.</text>
</comment>